<feature type="domain" description="Zn(2)-C6 fungal-type" evidence="7">
    <location>
        <begin position="19"/>
        <end position="49"/>
    </location>
</feature>
<proteinExistence type="predicted"/>
<organism evidence="8 9">
    <name type="scientific">Anthostomella pinea</name>
    <dbReference type="NCBI Taxonomy" id="933095"/>
    <lineage>
        <taxon>Eukaryota</taxon>
        <taxon>Fungi</taxon>
        <taxon>Dikarya</taxon>
        <taxon>Ascomycota</taxon>
        <taxon>Pezizomycotina</taxon>
        <taxon>Sordariomycetes</taxon>
        <taxon>Xylariomycetidae</taxon>
        <taxon>Xylariales</taxon>
        <taxon>Xylariaceae</taxon>
        <taxon>Anthostomella</taxon>
    </lineage>
</organism>
<evidence type="ECO:0000256" key="4">
    <source>
        <dbReference type="ARBA" id="ARBA00023163"/>
    </source>
</evidence>
<keyword evidence="5" id="KW-0539">Nucleus</keyword>
<reference evidence="8" key="1">
    <citation type="submission" date="2023-10" db="EMBL/GenBank/DDBJ databases">
        <authorList>
            <person name="Hackl T."/>
        </authorList>
    </citation>
    <scope>NUCLEOTIDE SEQUENCE</scope>
</reference>
<dbReference type="InterPro" id="IPR001138">
    <property type="entry name" value="Zn2Cys6_DnaBD"/>
</dbReference>
<comment type="caution">
    <text evidence="8">The sequence shown here is derived from an EMBL/GenBank/DDBJ whole genome shotgun (WGS) entry which is preliminary data.</text>
</comment>
<accession>A0AAI8YM33</accession>
<gene>
    <name evidence="8" type="ORF">KHLLAP_LOCUS10192</name>
</gene>
<evidence type="ECO:0000256" key="6">
    <source>
        <dbReference type="SAM" id="MobiDB-lite"/>
    </source>
</evidence>
<dbReference type="GO" id="GO:0000981">
    <property type="term" value="F:DNA-binding transcription factor activity, RNA polymerase II-specific"/>
    <property type="evidence" value="ECO:0007669"/>
    <property type="project" value="InterPro"/>
</dbReference>
<dbReference type="PANTHER" id="PTHR31845">
    <property type="entry name" value="FINGER DOMAIN PROTEIN, PUTATIVE-RELATED"/>
    <property type="match status" value="1"/>
</dbReference>
<evidence type="ECO:0000256" key="1">
    <source>
        <dbReference type="ARBA" id="ARBA00004123"/>
    </source>
</evidence>
<dbReference type="GO" id="GO:0000976">
    <property type="term" value="F:transcription cis-regulatory region binding"/>
    <property type="evidence" value="ECO:0007669"/>
    <property type="project" value="TreeGrafter"/>
</dbReference>
<dbReference type="Gene3D" id="4.10.240.10">
    <property type="entry name" value="Zn(2)-C6 fungal-type DNA-binding domain"/>
    <property type="match status" value="1"/>
</dbReference>
<evidence type="ECO:0000256" key="2">
    <source>
        <dbReference type="ARBA" id="ARBA00023015"/>
    </source>
</evidence>
<dbReference type="AlphaFoldDB" id="A0AAI8YM33"/>
<dbReference type="InterPro" id="IPR051089">
    <property type="entry name" value="prtT"/>
</dbReference>
<feature type="region of interest" description="Disordered" evidence="6">
    <location>
        <begin position="101"/>
        <end position="137"/>
    </location>
</feature>
<comment type="subcellular location">
    <subcellularLocation>
        <location evidence="1">Nucleus</location>
    </subcellularLocation>
</comment>
<evidence type="ECO:0000313" key="9">
    <source>
        <dbReference type="Proteomes" id="UP001295740"/>
    </source>
</evidence>
<dbReference type="GO" id="GO:0005634">
    <property type="term" value="C:nucleus"/>
    <property type="evidence" value="ECO:0007669"/>
    <property type="project" value="UniProtKB-SubCell"/>
</dbReference>
<evidence type="ECO:0000259" key="7">
    <source>
        <dbReference type="PROSITE" id="PS00463"/>
    </source>
</evidence>
<keyword evidence="4" id="KW-0804">Transcription</keyword>
<evidence type="ECO:0000313" key="8">
    <source>
        <dbReference type="EMBL" id="CAJ2509724.1"/>
    </source>
</evidence>
<dbReference type="PANTHER" id="PTHR31845:SF32">
    <property type="entry name" value="MISCELLANEOUS ZN(II)2CYS6 TRANSCRIPTION FACTOR (EUROFUNG)-RELATED"/>
    <property type="match status" value="1"/>
</dbReference>
<dbReference type="EMBL" id="CAUWAG010000013">
    <property type="protein sequence ID" value="CAJ2509724.1"/>
    <property type="molecule type" value="Genomic_DNA"/>
</dbReference>
<keyword evidence="9" id="KW-1185">Reference proteome</keyword>
<dbReference type="SUPFAM" id="SSF57701">
    <property type="entry name" value="Zn2/Cys6 DNA-binding domain"/>
    <property type="match status" value="1"/>
</dbReference>
<dbReference type="GO" id="GO:0008270">
    <property type="term" value="F:zinc ion binding"/>
    <property type="evidence" value="ECO:0007669"/>
    <property type="project" value="InterPro"/>
</dbReference>
<keyword evidence="3" id="KW-0238">DNA-binding</keyword>
<evidence type="ECO:0000256" key="3">
    <source>
        <dbReference type="ARBA" id="ARBA00023125"/>
    </source>
</evidence>
<name>A0AAI8YM33_9PEZI</name>
<dbReference type="PROSITE" id="PS00463">
    <property type="entry name" value="ZN2_CY6_FUNGAL_1"/>
    <property type="match status" value="1"/>
</dbReference>
<protein>
    <submittedName>
        <fullName evidence="8">Uu.00g056240.m01.CDS01</fullName>
    </submittedName>
</protein>
<keyword evidence="2" id="KW-0805">Transcription regulation</keyword>
<dbReference type="InterPro" id="IPR036864">
    <property type="entry name" value="Zn2-C6_fun-type_DNA-bd_sf"/>
</dbReference>
<dbReference type="Proteomes" id="UP001295740">
    <property type="component" value="Unassembled WGS sequence"/>
</dbReference>
<sequence>MDPAVSGKSSVTPAPYGQACTNCSRAKYRCIYRSDRRECERCHRLEKECVPSVSRRLAGRRSTGPRTVDLEEKIQDLMALLRNQAAGDVDSHVDPPAASIVTPAPSDELHSNRTVGDYGSGTGSGKSFTPETAGPVHSEPVAQGDGVYRAILQAEREPSLLLSAFEIRPHQAEDCLAYFQTHMLNSFPFMYLRPDITTRQLREWYPFLWFNIMAVTAKQRVTDQESSMTDSIKRFVAQKTVVDNEASLDLLLGLLVFMNWFHYHHKGRSYIIIMVALASSLISDMGLNKASHATTQVTTPCNNDRQVPPQDAKTAAGRRAVLAHFLLVSQISYAQKKIDPPEWTSYLDECLQTVTLYPEWSGDEQLAAQLKVQLLVDQISRGPWKNQEYQPSISYTSTLQAQLERIKTQLPRSLGQNVNMTCQLLYTELVIQDAILTKQAISPHFPNYQRQQLVETHLTTIMRCFDSFFAIPSDQFPGVSFIRWCQMAHDLILLHRLYVLDEPSWDRAAARERVDLFNLCDRLVRLLGETAASCGSTPGGDDNIFIRFSRMIWSMCSTWWAELQSTERIQQTGSNQRQLQGPWSGPNMDTDFGVMSGATNGGYSAVAHPFTPRADDAWLDEIFNME</sequence>
<evidence type="ECO:0000256" key="5">
    <source>
        <dbReference type="ARBA" id="ARBA00023242"/>
    </source>
</evidence>